<dbReference type="EMBL" id="JBHMAF010000038">
    <property type="protein sequence ID" value="MFB9758697.1"/>
    <property type="molecule type" value="Genomic_DNA"/>
</dbReference>
<accession>A0ABV5WDL3</accession>
<dbReference type="Proteomes" id="UP001589609">
    <property type="component" value="Unassembled WGS sequence"/>
</dbReference>
<comment type="cofactor">
    <cofactor evidence="8">
        <name>[2Fe-2S] cluster</name>
        <dbReference type="ChEBI" id="CHEBI:190135"/>
    </cofactor>
</comment>
<evidence type="ECO:0000256" key="8">
    <source>
        <dbReference type="ARBA" id="ARBA00034078"/>
    </source>
</evidence>
<comment type="similarity">
    <text evidence="1">Belongs to the 2Fe2S plant-type ferredoxin family.</text>
</comment>
<keyword evidence="4" id="KW-0479">Metal-binding</keyword>
<evidence type="ECO:0000259" key="9">
    <source>
        <dbReference type="PROSITE" id="PS51085"/>
    </source>
</evidence>
<dbReference type="PANTHER" id="PTHR43112:SF3">
    <property type="entry name" value="FERREDOXIN-2, CHLOROPLASTIC"/>
    <property type="match status" value="1"/>
</dbReference>
<dbReference type="PROSITE" id="PS51085">
    <property type="entry name" value="2FE2S_FER_2"/>
    <property type="match status" value="1"/>
</dbReference>
<dbReference type="InterPro" id="IPR001041">
    <property type="entry name" value="2Fe-2S_ferredoxin-type"/>
</dbReference>
<protein>
    <submittedName>
        <fullName evidence="10">2Fe-2S iron-sulfur cluster-binding protein</fullName>
    </submittedName>
</protein>
<dbReference type="InterPro" id="IPR036010">
    <property type="entry name" value="2Fe-2S_ferredoxin-like_sf"/>
</dbReference>
<dbReference type="RefSeq" id="WP_379948987.1">
    <property type="nucleotide sequence ID" value="NZ_JBHMAF010000038.1"/>
</dbReference>
<keyword evidence="2" id="KW-0813">Transport</keyword>
<sequence>MSNDWGAIHLLETLLKHNIQAPYSCKIGGCGSCQISVIEGAVDHRDFFLSDTEKKADNVILTCVSRAKTGCLVLDL</sequence>
<keyword evidence="6" id="KW-0408">Iron</keyword>
<evidence type="ECO:0000256" key="1">
    <source>
        <dbReference type="ARBA" id="ARBA00007874"/>
    </source>
</evidence>
<dbReference type="SUPFAM" id="SSF54292">
    <property type="entry name" value="2Fe-2S ferredoxin-like"/>
    <property type="match status" value="1"/>
</dbReference>
<evidence type="ECO:0000313" key="11">
    <source>
        <dbReference type="Proteomes" id="UP001589609"/>
    </source>
</evidence>
<dbReference type="InterPro" id="IPR006058">
    <property type="entry name" value="2Fe2S_fd_BS"/>
</dbReference>
<gene>
    <name evidence="10" type="ORF">ACFFMS_09335</name>
</gene>
<keyword evidence="3" id="KW-0001">2Fe-2S</keyword>
<evidence type="ECO:0000313" key="10">
    <source>
        <dbReference type="EMBL" id="MFB9758697.1"/>
    </source>
</evidence>
<dbReference type="Pfam" id="PF00111">
    <property type="entry name" value="Fer2"/>
    <property type="match status" value="1"/>
</dbReference>
<proteinExistence type="inferred from homology"/>
<name>A0ABV5WDL3_9BACI</name>
<evidence type="ECO:0000256" key="5">
    <source>
        <dbReference type="ARBA" id="ARBA00022982"/>
    </source>
</evidence>
<organism evidence="10 11">
    <name type="scientific">Ectobacillus funiculus</name>
    <dbReference type="NCBI Taxonomy" id="137993"/>
    <lineage>
        <taxon>Bacteria</taxon>
        <taxon>Bacillati</taxon>
        <taxon>Bacillota</taxon>
        <taxon>Bacilli</taxon>
        <taxon>Bacillales</taxon>
        <taxon>Bacillaceae</taxon>
        <taxon>Ectobacillus</taxon>
    </lineage>
</organism>
<keyword evidence="5" id="KW-0249">Electron transport</keyword>
<keyword evidence="7" id="KW-0411">Iron-sulfur</keyword>
<keyword evidence="11" id="KW-1185">Reference proteome</keyword>
<reference evidence="10 11" key="1">
    <citation type="submission" date="2024-09" db="EMBL/GenBank/DDBJ databases">
        <authorList>
            <person name="Sun Q."/>
            <person name="Mori K."/>
        </authorList>
    </citation>
    <scope>NUCLEOTIDE SEQUENCE [LARGE SCALE GENOMIC DNA]</scope>
    <source>
        <strain evidence="10 11">JCM 11201</strain>
    </source>
</reference>
<evidence type="ECO:0000256" key="6">
    <source>
        <dbReference type="ARBA" id="ARBA00023004"/>
    </source>
</evidence>
<evidence type="ECO:0000256" key="3">
    <source>
        <dbReference type="ARBA" id="ARBA00022714"/>
    </source>
</evidence>
<dbReference type="PANTHER" id="PTHR43112">
    <property type="entry name" value="FERREDOXIN"/>
    <property type="match status" value="1"/>
</dbReference>
<dbReference type="CDD" id="cd00207">
    <property type="entry name" value="fer2"/>
    <property type="match status" value="1"/>
</dbReference>
<dbReference type="PROSITE" id="PS00197">
    <property type="entry name" value="2FE2S_FER_1"/>
    <property type="match status" value="1"/>
</dbReference>
<feature type="domain" description="2Fe-2S ferredoxin-type" evidence="9">
    <location>
        <begin position="1"/>
        <end position="76"/>
    </location>
</feature>
<comment type="caution">
    <text evidence="10">The sequence shown here is derived from an EMBL/GenBank/DDBJ whole genome shotgun (WGS) entry which is preliminary data.</text>
</comment>
<dbReference type="InterPro" id="IPR012675">
    <property type="entry name" value="Beta-grasp_dom_sf"/>
</dbReference>
<dbReference type="Gene3D" id="3.10.20.30">
    <property type="match status" value="1"/>
</dbReference>
<evidence type="ECO:0000256" key="4">
    <source>
        <dbReference type="ARBA" id="ARBA00022723"/>
    </source>
</evidence>
<evidence type="ECO:0000256" key="2">
    <source>
        <dbReference type="ARBA" id="ARBA00022448"/>
    </source>
</evidence>
<evidence type="ECO:0000256" key="7">
    <source>
        <dbReference type="ARBA" id="ARBA00023014"/>
    </source>
</evidence>